<accession>A0ACB7TE38</accession>
<comment type="caution">
    <text evidence="1">The sequence shown here is derived from an EMBL/GenBank/DDBJ whole genome shotgun (WGS) entry which is preliminary data.</text>
</comment>
<evidence type="ECO:0000313" key="2">
    <source>
        <dbReference type="Proteomes" id="UP000821845"/>
    </source>
</evidence>
<sequence length="297" mass="32797">MPEPGQAVRGQSRPISASPIMLPCHRILGSTRLPRYGRTSPLCTGPDRPRETSFRGLCQQVTLYVLWEMCLLEVSRVCRGVDEGETNSKPPFRPTYHDNLGALPPLNEYESFLNEERPFCDGARKFHERVVASTPNAAASRHSKCFGHSGTLSLASEYMSSMGFETTTRVAILSRRLAVAIRRRAATKSTPPVCDGSVCKGKSEEFDELLLSKTISRASQKIITGDDKTKGRNQERRSSSTLTDISIRTGSLKTKTPRLDAKESVIARTMDSVTSASNRKSTLALIQGRSLRCELMT</sequence>
<name>A0ACB7TE38_HYAAI</name>
<dbReference type="EMBL" id="CM023481">
    <property type="protein sequence ID" value="KAH6945421.1"/>
    <property type="molecule type" value="Genomic_DNA"/>
</dbReference>
<evidence type="ECO:0000313" key="1">
    <source>
        <dbReference type="EMBL" id="KAH6945421.1"/>
    </source>
</evidence>
<dbReference type="Proteomes" id="UP000821845">
    <property type="component" value="Chromosome 1"/>
</dbReference>
<gene>
    <name evidence="1" type="ORF">HPB50_008378</name>
</gene>
<protein>
    <submittedName>
        <fullName evidence="1">Uncharacterized protein</fullName>
    </submittedName>
</protein>
<reference evidence="1" key="1">
    <citation type="submission" date="2020-05" db="EMBL/GenBank/DDBJ databases">
        <title>Large-scale comparative analyses of tick genomes elucidate their genetic diversity and vector capacities.</title>
        <authorList>
            <person name="Jia N."/>
            <person name="Wang J."/>
            <person name="Shi W."/>
            <person name="Du L."/>
            <person name="Sun Y."/>
            <person name="Zhan W."/>
            <person name="Jiang J."/>
            <person name="Wang Q."/>
            <person name="Zhang B."/>
            <person name="Ji P."/>
            <person name="Sakyi L.B."/>
            <person name="Cui X."/>
            <person name="Yuan T."/>
            <person name="Jiang B."/>
            <person name="Yang W."/>
            <person name="Lam T.T.-Y."/>
            <person name="Chang Q."/>
            <person name="Ding S."/>
            <person name="Wang X."/>
            <person name="Zhu J."/>
            <person name="Ruan X."/>
            <person name="Zhao L."/>
            <person name="Wei J."/>
            <person name="Que T."/>
            <person name="Du C."/>
            <person name="Cheng J."/>
            <person name="Dai P."/>
            <person name="Han X."/>
            <person name="Huang E."/>
            <person name="Gao Y."/>
            <person name="Liu J."/>
            <person name="Shao H."/>
            <person name="Ye R."/>
            <person name="Li L."/>
            <person name="Wei W."/>
            <person name="Wang X."/>
            <person name="Wang C."/>
            <person name="Yang T."/>
            <person name="Huo Q."/>
            <person name="Li W."/>
            <person name="Guo W."/>
            <person name="Chen H."/>
            <person name="Zhou L."/>
            <person name="Ni X."/>
            <person name="Tian J."/>
            <person name="Zhou Y."/>
            <person name="Sheng Y."/>
            <person name="Liu T."/>
            <person name="Pan Y."/>
            <person name="Xia L."/>
            <person name="Li J."/>
            <person name="Zhao F."/>
            <person name="Cao W."/>
        </authorList>
    </citation>
    <scope>NUCLEOTIDE SEQUENCE</scope>
    <source>
        <strain evidence="1">Hyas-2018</strain>
    </source>
</reference>
<keyword evidence="2" id="KW-1185">Reference proteome</keyword>
<organism evidence="1 2">
    <name type="scientific">Hyalomma asiaticum</name>
    <name type="common">Tick</name>
    <dbReference type="NCBI Taxonomy" id="266040"/>
    <lineage>
        <taxon>Eukaryota</taxon>
        <taxon>Metazoa</taxon>
        <taxon>Ecdysozoa</taxon>
        <taxon>Arthropoda</taxon>
        <taxon>Chelicerata</taxon>
        <taxon>Arachnida</taxon>
        <taxon>Acari</taxon>
        <taxon>Parasitiformes</taxon>
        <taxon>Ixodida</taxon>
        <taxon>Ixodoidea</taxon>
        <taxon>Ixodidae</taxon>
        <taxon>Hyalomminae</taxon>
        <taxon>Hyalomma</taxon>
    </lineage>
</organism>
<proteinExistence type="predicted"/>